<sequence length="190" mass="18614">MKSFLPAMAIVTGGLLGVASLGAHAADGTITFTGTVSNTTCSINGAASGSPADLSVTLPTVSAGTLASQGAVAGTSSPTQMVLALSGCTGEATKAVAAFENGPTVDQTTGNLSNQTAVGSGGAGKVEVRLLNASLLPINITTGANNDIANNGATITGGNANLKYFAQYYSTGTATPGAVNTSVQYTMQYQ</sequence>
<dbReference type="SUPFAM" id="SSF49401">
    <property type="entry name" value="Bacterial adhesins"/>
    <property type="match status" value="1"/>
</dbReference>
<feature type="signal peptide" evidence="5">
    <location>
        <begin position="1"/>
        <end position="25"/>
    </location>
</feature>
<keyword evidence="7" id="KW-1185">Reference proteome</keyword>
<dbReference type="PANTHER" id="PTHR33420:SF3">
    <property type="entry name" value="FIMBRIAL SUBUNIT ELFA"/>
    <property type="match status" value="1"/>
</dbReference>
<dbReference type="PANTHER" id="PTHR33420">
    <property type="entry name" value="FIMBRIAL SUBUNIT ELFA-RELATED"/>
    <property type="match status" value="1"/>
</dbReference>
<reference evidence="6 7" key="1">
    <citation type="submission" date="2016-11" db="EMBL/GenBank/DDBJ databases">
        <authorList>
            <person name="Jaros S."/>
            <person name="Januszkiewicz K."/>
            <person name="Wedrychowicz H."/>
        </authorList>
    </citation>
    <scope>NUCLEOTIDE SEQUENCE [LARGE SCALE GENOMIC DNA]</scope>
    <source>
        <strain evidence="6 7">GAS95</strain>
    </source>
</reference>
<dbReference type="EMBL" id="FSRU01000001">
    <property type="protein sequence ID" value="SIN98622.1"/>
    <property type="molecule type" value="Genomic_DNA"/>
</dbReference>
<feature type="chain" id="PRO_5012523251" evidence="5">
    <location>
        <begin position="26"/>
        <end position="190"/>
    </location>
</feature>
<dbReference type="RefSeq" id="WP_074293982.1">
    <property type="nucleotide sequence ID" value="NZ_FSRU01000001.1"/>
</dbReference>
<organism evidence="6 7">
    <name type="scientific">Paraburkholderia phenazinium</name>
    <dbReference type="NCBI Taxonomy" id="60549"/>
    <lineage>
        <taxon>Bacteria</taxon>
        <taxon>Pseudomonadati</taxon>
        <taxon>Pseudomonadota</taxon>
        <taxon>Betaproteobacteria</taxon>
        <taxon>Burkholderiales</taxon>
        <taxon>Burkholderiaceae</taxon>
        <taxon>Paraburkholderia</taxon>
    </lineage>
</organism>
<evidence type="ECO:0000256" key="1">
    <source>
        <dbReference type="ARBA" id="ARBA00004561"/>
    </source>
</evidence>
<evidence type="ECO:0000256" key="3">
    <source>
        <dbReference type="ARBA" id="ARBA00022729"/>
    </source>
</evidence>
<accession>A0A1N6FTS6</accession>
<dbReference type="InterPro" id="IPR039458">
    <property type="entry name" value="FimA-like"/>
</dbReference>
<keyword evidence="3 5" id="KW-0732">Signal</keyword>
<comment type="similarity">
    <text evidence="2">Belongs to the fimbrial protein family.</text>
</comment>
<dbReference type="GO" id="GO:0009289">
    <property type="term" value="C:pilus"/>
    <property type="evidence" value="ECO:0007669"/>
    <property type="project" value="UniProtKB-SubCell"/>
</dbReference>
<keyword evidence="4" id="KW-0281">Fimbrium</keyword>
<dbReference type="OrthoDB" id="9033056at2"/>
<protein>
    <submittedName>
        <fullName evidence="6">Major type 1 subunit fimbrin (Pilin)</fullName>
    </submittedName>
</protein>
<dbReference type="GO" id="GO:0043709">
    <property type="term" value="P:cell adhesion involved in single-species biofilm formation"/>
    <property type="evidence" value="ECO:0007669"/>
    <property type="project" value="TreeGrafter"/>
</dbReference>
<dbReference type="Proteomes" id="UP000185151">
    <property type="component" value="Unassembled WGS sequence"/>
</dbReference>
<gene>
    <name evidence="6" type="ORF">SAMN05444165_0385</name>
</gene>
<evidence type="ECO:0000256" key="2">
    <source>
        <dbReference type="ARBA" id="ARBA00006671"/>
    </source>
</evidence>
<evidence type="ECO:0000256" key="5">
    <source>
        <dbReference type="SAM" id="SignalP"/>
    </source>
</evidence>
<evidence type="ECO:0000313" key="7">
    <source>
        <dbReference type="Proteomes" id="UP000185151"/>
    </source>
</evidence>
<name>A0A1N6FTS6_9BURK</name>
<dbReference type="InterPro" id="IPR008966">
    <property type="entry name" value="Adhesion_dom_sf"/>
</dbReference>
<dbReference type="AlphaFoldDB" id="A0A1N6FTS6"/>
<dbReference type="Gene3D" id="2.60.40.1090">
    <property type="entry name" value="Fimbrial-type adhesion domain"/>
    <property type="match status" value="1"/>
</dbReference>
<comment type="subcellular location">
    <subcellularLocation>
        <location evidence="1">Fimbrium</location>
    </subcellularLocation>
</comment>
<evidence type="ECO:0000313" key="6">
    <source>
        <dbReference type="EMBL" id="SIN98622.1"/>
    </source>
</evidence>
<evidence type="ECO:0000256" key="4">
    <source>
        <dbReference type="ARBA" id="ARBA00023263"/>
    </source>
</evidence>
<dbReference type="Pfam" id="PF16970">
    <property type="entry name" value="FimA"/>
    <property type="match status" value="1"/>
</dbReference>
<proteinExistence type="inferred from homology"/>
<dbReference type="InterPro" id="IPR036937">
    <property type="entry name" value="Adhesion_dom_fimbrial_sf"/>
</dbReference>
<dbReference type="InterPro" id="IPR050263">
    <property type="entry name" value="Bact_Fimbrial_Adh_Pro"/>
</dbReference>